<evidence type="ECO:0000313" key="2">
    <source>
        <dbReference type="Proteomes" id="UP000663193"/>
    </source>
</evidence>
<dbReference type="EMBL" id="CP069025">
    <property type="protein sequence ID" value="QRC93586.1"/>
    <property type="molecule type" value="Genomic_DNA"/>
</dbReference>
<proteinExistence type="predicted"/>
<dbReference type="VEuPathDB" id="FungiDB:JI435_404110"/>
<accession>A0A7U2HYQ0</accession>
<organism evidence="1 2">
    <name type="scientific">Phaeosphaeria nodorum (strain SN15 / ATCC MYA-4574 / FGSC 10173)</name>
    <name type="common">Glume blotch fungus</name>
    <name type="synonym">Parastagonospora nodorum</name>
    <dbReference type="NCBI Taxonomy" id="321614"/>
    <lineage>
        <taxon>Eukaryota</taxon>
        <taxon>Fungi</taxon>
        <taxon>Dikarya</taxon>
        <taxon>Ascomycota</taxon>
        <taxon>Pezizomycotina</taxon>
        <taxon>Dothideomycetes</taxon>
        <taxon>Pleosporomycetidae</taxon>
        <taxon>Pleosporales</taxon>
        <taxon>Pleosporineae</taxon>
        <taxon>Phaeosphaeriaceae</taxon>
        <taxon>Parastagonospora</taxon>
    </lineage>
</organism>
<keyword evidence="2" id="KW-1185">Reference proteome</keyword>
<dbReference type="AlphaFoldDB" id="A0A7U2HYQ0"/>
<dbReference type="Proteomes" id="UP000663193">
    <property type="component" value="Chromosome 3"/>
</dbReference>
<sequence>MSLSSIYRVIRANYRVIDRRVGLVGTSSPTEDECATGNDFWGCGLVRS</sequence>
<gene>
    <name evidence="1" type="ORF">JI435_404110</name>
</gene>
<reference evidence="2" key="1">
    <citation type="journal article" date="2021" name="BMC Genomics">
        <title>Chromosome-level genome assembly and manually-curated proteome of model necrotroph Parastagonospora nodorum Sn15 reveals a genome-wide trove of candidate effector homologs, and redundancy of virulence-related functions within an accessory chromosome.</title>
        <authorList>
            <person name="Bertazzoni S."/>
            <person name="Jones D.A.B."/>
            <person name="Phan H.T."/>
            <person name="Tan K.-C."/>
            <person name="Hane J.K."/>
        </authorList>
    </citation>
    <scope>NUCLEOTIDE SEQUENCE [LARGE SCALE GENOMIC DNA]</scope>
    <source>
        <strain evidence="2">SN15 / ATCC MYA-4574 / FGSC 10173)</strain>
    </source>
</reference>
<protein>
    <submittedName>
        <fullName evidence="1">Uncharacterized protein</fullName>
    </submittedName>
</protein>
<evidence type="ECO:0000313" key="1">
    <source>
        <dbReference type="EMBL" id="QRC93586.1"/>
    </source>
</evidence>
<name>A0A7U2HYQ0_PHANO</name>